<proteinExistence type="predicted"/>
<name>A0A225WGD2_9STRA</name>
<dbReference type="OrthoDB" id="129687at2759"/>
<organism evidence="3 4">
    <name type="scientific">Phytophthora megakarya</name>
    <dbReference type="NCBI Taxonomy" id="4795"/>
    <lineage>
        <taxon>Eukaryota</taxon>
        <taxon>Sar</taxon>
        <taxon>Stramenopiles</taxon>
        <taxon>Oomycota</taxon>
        <taxon>Peronosporomycetes</taxon>
        <taxon>Peronosporales</taxon>
        <taxon>Peronosporaceae</taxon>
        <taxon>Phytophthora</taxon>
    </lineage>
</organism>
<comment type="caution">
    <text evidence="3">The sequence shown here is derived from an EMBL/GenBank/DDBJ whole genome shotgun (WGS) entry which is preliminary data.</text>
</comment>
<protein>
    <submittedName>
        <fullName evidence="3">Uncharacterized protein</fullName>
    </submittedName>
</protein>
<evidence type="ECO:0000256" key="1">
    <source>
        <dbReference type="SAM" id="Coils"/>
    </source>
</evidence>
<gene>
    <name evidence="3" type="ORF">PHMEG_0009382</name>
</gene>
<keyword evidence="4" id="KW-1185">Reference proteome</keyword>
<dbReference type="AlphaFoldDB" id="A0A225WGD2"/>
<evidence type="ECO:0000313" key="3">
    <source>
        <dbReference type="EMBL" id="OWZ16776.1"/>
    </source>
</evidence>
<accession>A0A225WGD2</accession>
<feature type="coiled-coil region" evidence="1">
    <location>
        <begin position="264"/>
        <end position="298"/>
    </location>
</feature>
<feature type="region of interest" description="Disordered" evidence="2">
    <location>
        <begin position="477"/>
        <end position="502"/>
    </location>
</feature>
<sequence>MNTPVSPRGETAQDLGASKKRLQVVDLLGGSISDSDRPSISAVGDFNTRNATQNLLSTWLAKSTLLMELDQADAKARSIDAATPSAIGQVPPALITSPPTYSSCSTTQFVGVPAFDVDRLGTVLLRAGYGGLDNLVEIEHLSNQDRSDLSKLRSEDQNIQRELLMPRDASVELRPSGFYSMVSGIPAQRELAKRILDKHRVSLVSCTLGTSKTTLELGNSSDEARCAHRGFALLEKAFNQQVAEILEQAQCRLSGSGHDFRRAAEEHTRQEQVLRDENAELQRQIDDYRLVNRQLEDRLRGGTFKVGRVMNYLNRHNARVSGNWPHLKALLEKFKDGSLPPDAWKTQIQINAADEFDATQALTSTEWRDKLHADLQELMRSHMSYDDSLADARTDAEIHSHLDARALISMLVRIIYWKSLDKTRWVKSVPCWRYKEAESKLAKVLTLGEVPTCRPDLRKDIRDDAVEIMSVLYDSVTEEEDDEGRDATFSPGEEDQNKTSASHYFSTTSQALSWHHF</sequence>
<evidence type="ECO:0000313" key="4">
    <source>
        <dbReference type="Proteomes" id="UP000198211"/>
    </source>
</evidence>
<dbReference type="Proteomes" id="UP000198211">
    <property type="component" value="Unassembled WGS sequence"/>
</dbReference>
<reference evidence="4" key="1">
    <citation type="submission" date="2017-03" db="EMBL/GenBank/DDBJ databases">
        <title>Phytopthora megakarya and P. palmivora, two closely related causual agents of cacao black pod achieved similar genome size and gene model numbers by different mechanisms.</title>
        <authorList>
            <person name="Ali S."/>
            <person name="Shao J."/>
            <person name="Larry D.J."/>
            <person name="Kronmiller B."/>
            <person name="Shen D."/>
            <person name="Strem M.D."/>
            <person name="Melnick R.L."/>
            <person name="Guiltinan M.J."/>
            <person name="Tyler B.M."/>
            <person name="Meinhardt L.W."/>
            <person name="Bailey B.A."/>
        </authorList>
    </citation>
    <scope>NUCLEOTIDE SEQUENCE [LARGE SCALE GENOMIC DNA]</scope>
    <source>
        <strain evidence="4">zdho120</strain>
    </source>
</reference>
<keyword evidence="1" id="KW-0175">Coiled coil</keyword>
<evidence type="ECO:0000256" key="2">
    <source>
        <dbReference type="SAM" id="MobiDB-lite"/>
    </source>
</evidence>
<dbReference type="EMBL" id="NBNE01000872">
    <property type="protein sequence ID" value="OWZ16776.1"/>
    <property type="molecule type" value="Genomic_DNA"/>
</dbReference>